<sequence>MSLMSKCGLPMLLLTLTVGGCGWFKSKPDYEGAELAKPITVPADLSRPSDRDAMRIPAKSLIGANAVRVESVRSVDVGGDVASVWKRAGDALAAVEGAEILSRAESIASYEVRFAGETFLVSVQANGAGSRIIAVGVDGAASESAAAGQLLGLLKAKL</sequence>
<organism evidence="1 2">
    <name type="scientific">Arenimonas maotaiensis</name>
    <dbReference type="NCBI Taxonomy" id="1446479"/>
    <lineage>
        <taxon>Bacteria</taxon>
        <taxon>Pseudomonadati</taxon>
        <taxon>Pseudomonadota</taxon>
        <taxon>Gammaproteobacteria</taxon>
        <taxon>Lysobacterales</taxon>
        <taxon>Lysobacteraceae</taxon>
        <taxon>Arenimonas</taxon>
    </lineage>
</organism>
<evidence type="ECO:0000313" key="1">
    <source>
        <dbReference type="EMBL" id="GGF83528.1"/>
    </source>
</evidence>
<dbReference type="PROSITE" id="PS51257">
    <property type="entry name" value="PROKAR_LIPOPROTEIN"/>
    <property type="match status" value="1"/>
</dbReference>
<keyword evidence="2" id="KW-1185">Reference proteome</keyword>
<dbReference type="EMBL" id="BMFO01000001">
    <property type="protein sequence ID" value="GGF83528.1"/>
    <property type="molecule type" value="Genomic_DNA"/>
</dbReference>
<proteinExistence type="predicted"/>
<accession>A0A917CBU1</accession>
<reference evidence="1" key="2">
    <citation type="submission" date="2020-09" db="EMBL/GenBank/DDBJ databases">
        <authorList>
            <person name="Sun Q."/>
            <person name="Zhou Y."/>
        </authorList>
    </citation>
    <scope>NUCLEOTIDE SEQUENCE</scope>
    <source>
        <strain evidence="1">CGMCC 1.12726</strain>
    </source>
</reference>
<reference evidence="1" key="1">
    <citation type="journal article" date="2014" name="Int. J. Syst. Evol. Microbiol.">
        <title>Complete genome sequence of Corynebacterium casei LMG S-19264T (=DSM 44701T), isolated from a smear-ripened cheese.</title>
        <authorList>
            <consortium name="US DOE Joint Genome Institute (JGI-PGF)"/>
            <person name="Walter F."/>
            <person name="Albersmeier A."/>
            <person name="Kalinowski J."/>
            <person name="Ruckert C."/>
        </authorList>
    </citation>
    <scope>NUCLEOTIDE SEQUENCE</scope>
    <source>
        <strain evidence="1">CGMCC 1.12726</strain>
    </source>
</reference>
<name>A0A917CBU1_9GAMM</name>
<comment type="caution">
    <text evidence="1">The sequence shown here is derived from an EMBL/GenBank/DDBJ whole genome shotgun (WGS) entry which is preliminary data.</text>
</comment>
<dbReference type="RefSeq" id="WP_188446819.1">
    <property type="nucleotide sequence ID" value="NZ_BMFO01000001.1"/>
</dbReference>
<dbReference type="Proteomes" id="UP000632858">
    <property type="component" value="Unassembled WGS sequence"/>
</dbReference>
<protein>
    <recommendedName>
        <fullName evidence="3">Beta-barrel assembly machine subunit BamC</fullName>
    </recommendedName>
</protein>
<gene>
    <name evidence="1" type="ORF">GCM10010960_02000</name>
</gene>
<dbReference type="AlphaFoldDB" id="A0A917CBU1"/>
<evidence type="ECO:0000313" key="2">
    <source>
        <dbReference type="Proteomes" id="UP000632858"/>
    </source>
</evidence>
<evidence type="ECO:0008006" key="3">
    <source>
        <dbReference type="Google" id="ProtNLM"/>
    </source>
</evidence>